<proteinExistence type="predicted"/>
<sequence length="331" mass="36341">MTIFSSIHGFFPLIISLLPLVAVRAFISVHESVPIEFALAASRRGFGAVVVGECIALSSSPSFAANEQSTTNTALPQFLLASQQFQAESSNLPSGLLESRLSSNILEPPPFGMEGTDIFYPSWFSGYWKISSETKDVQAPCGVGLFGGNATFNNARQDIGNVLNYGCRFLNADSGGVIADREFNVKSIAKVSMGENSVVDVSAATPNKFSCLLAPKGAPSLLSVDLIVLNRRQETDEDPNKFYCSEVVREIAKPVDESPQQRLQRQASVLKEIETTSVYTYDPKRDEVRCTQRSASFLLPSSQSEMAMRMWQISRGRAVDVRFYDVIYTRS</sequence>
<evidence type="ECO:0000256" key="1">
    <source>
        <dbReference type="SAM" id="SignalP"/>
    </source>
</evidence>
<gene>
    <name evidence="3" type="ORF">PAUS00366_LOCUS459</name>
</gene>
<dbReference type="AlphaFoldDB" id="A0A7S4EEU2"/>
<feature type="chain" id="PRO_5030860759" description="DUF6816 domain-containing protein" evidence="1">
    <location>
        <begin position="26"/>
        <end position="331"/>
    </location>
</feature>
<feature type="domain" description="DUF6816" evidence="2">
    <location>
        <begin position="116"/>
        <end position="305"/>
    </location>
</feature>
<dbReference type="Pfam" id="PF20670">
    <property type="entry name" value="DUF6816"/>
    <property type="match status" value="1"/>
</dbReference>
<name>A0A7S4EEU2_9STRA</name>
<reference evidence="3" key="1">
    <citation type="submission" date="2021-01" db="EMBL/GenBank/DDBJ databases">
        <authorList>
            <person name="Corre E."/>
            <person name="Pelletier E."/>
            <person name="Niang G."/>
            <person name="Scheremetjew M."/>
            <person name="Finn R."/>
            <person name="Kale V."/>
            <person name="Holt S."/>
            <person name="Cochrane G."/>
            <person name="Meng A."/>
            <person name="Brown T."/>
            <person name="Cohen L."/>
        </authorList>
    </citation>
    <scope>NUCLEOTIDE SEQUENCE</scope>
    <source>
        <strain evidence="3">10249 10 AB</strain>
    </source>
</reference>
<keyword evidence="1" id="KW-0732">Signal</keyword>
<organism evidence="3">
    <name type="scientific">Pseudo-nitzschia australis</name>
    <dbReference type="NCBI Taxonomy" id="44445"/>
    <lineage>
        <taxon>Eukaryota</taxon>
        <taxon>Sar</taxon>
        <taxon>Stramenopiles</taxon>
        <taxon>Ochrophyta</taxon>
        <taxon>Bacillariophyta</taxon>
        <taxon>Bacillariophyceae</taxon>
        <taxon>Bacillariophycidae</taxon>
        <taxon>Bacillariales</taxon>
        <taxon>Bacillariaceae</taxon>
        <taxon>Pseudo-nitzschia</taxon>
    </lineage>
</organism>
<accession>A0A7S4EEU2</accession>
<evidence type="ECO:0000259" key="2">
    <source>
        <dbReference type="Pfam" id="PF20670"/>
    </source>
</evidence>
<evidence type="ECO:0000313" key="3">
    <source>
        <dbReference type="EMBL" id="CAE0707739.1"/>
    </source>
</evidence>
<feature type="signal peptide" evidence="1">
    <location>
        <begin position="1"/>
        <end position="25"/>
    </location>
</feature>
<dbReference type="EMBL" id="HBIX01000584">
    <property type="protein sequence ID" value="CAE0707739.1"/>
    <property type="molecule type" value="Transcribed_RNA"/>
</dbReference>
<dbReference type="InterPro" id="IPR049213">
    <property type="entry name" value="DUF6816"/>
</dbReference>
<protein>
    <recommendedName>
        <fullName evidence="2">DUF6816 domain-containing protein</fullName>
    </recommendedName>
</protein>